<evidence type="ECO:0000256" key="1">
    <source>
        <dbReference type="SAM" id="MobiDB-lite"/>
    </source>
</evidence>
<dbReference type="OrthoDB" id="114080at2759"/>
<dbReference type="AlphaFoldDB" id="A0A1C7MEL3"/>
<evidence type="ECO:0000313" key="3">
    <source>
        <dbReference type="Proteomes" id="UP000092993"/>
    </source>
</evidence>
<comment type="caution">
    <text evidence="2">The sequence shown here is derived from an EMBL/GenBank/DDBJ whole genome shotgun (WGS) entry which is preliminary data.</text>
</comment>
<feature type="region of interest" description="Disordered" evidence="1">
    <location>
        <begin position="363"/>
        <end position="405"/>
    </location>
</feature>
<organism evidence="2 3">
    <name type="scientific">Grifola frondosa</name>
    <name type="common">Maitake</name>
    <name type="synonym">Polyporus frondosus</name>
    <dbReference type="NCBI Taxonomy" id="5627"/>
    <lineage>
        <taxon>Eukaryota</taxon>
        <taxon>Fungi</taxon>
        <taxon>Dikarya</taxon>
        <taxon>Basidiomycota</taxon>
        <taxon>Agaricomycotina</taxon>
        <taxon>Agaricomycetes</taxon>
        <taxon>Polyporales</taxon>
        <taxon>Grifolaceae</taxon>
        <taxon>Grifola</taxon>
    </lineage>
</organism>
<dbReference type="EMBL" id="LUGG01000004">
    <property type="protein sequence ID" value="OBZ75238.1"/>
    <property type="molecule type" value="Genomic_DNA"/>
</dbReference>
<name>A0A1C7MEL3_GRIFR</name>
<dbReference type="PANTHER" id="PTHR37792">
    <property type="entry name" value="RIBONUCLEASE MRP PROTEIN SUBUNIT RMP1"/>
    <property type="match status" value="1"/>
</dbReference>
<protein>
    <recommendedName>
        <fullName evidence="4">Nucleolus and neural progenitor protein-like N-terminal domain-containing protein</fullName>
    </recommendedName>
</protein>
<dbReference type="OMA" id="ERCANAF"/>
<gene>
    <name evidence="2" type="ORF">A0H81_04390</name>
</gene>
<evidence type="ECO:0000313" key="2">
    <source>
        <dbReference type="EMBL" id="OBZ75238.1"/>
    </source>
</evidence>
<dbReference type="GO" id="GO:0000294">
    <property type="term" value="P:nuclear-transcribed mRNA catabolic process, RNase MRP-dependent"/>
    <property type="evidence" value="ECO:0007669"/>
    <property type="project" value="TreeGrafter"/>
</dbReference>
<evidence type="ECO:0008006" key="4">
    <source>
        <dbReference type="Google" id="ProtNLM"/>
    </source>
</evidence>
<dbReference type="STRING" id="5627.A0A1C7MEL3"/>
<dbReference type="Proteomes" id="UP000092993">
    <property type="component" value="Unassembled WGS sequence"/>
</dbReference>
<dbReference type="PANTHER" id="PTHR37792:SF1">
    <property type="entry name" value="RIBONUCLEASE MRP PROTEIN SUBUNIT RMP1"/>
    <property type="match status" value="1"/>
</dbReference>
<dbReference type="GO" id="GO:0042134">
    <property type="term" value="F:rRNA primary transcript binding"/>
    <property type="evidence" value="ECO:0007669"/>
    <property type="project" value="InterPro"/>
</dbReference>
<dbReference type="GO" id="GO:0000172">
    <property type="term" value="C:ribonuclease MRP complex"/>
    <property type="evidence" value="ECO:0007669"/>
    <property type="project" value="InterPro"/>
</dbReference>
<feature type="region of interest" description="Disordered" evidence="1">
    <location>
        <begin position="28"/>
        <end position="47"/>
    </location>
</feature>
<keyword evidence="3" id="KW-1185">Reference proteome</keyword>
<accession>A0A1C7MEL3</accession>
<feature type="compositionally biased region" description="Low complexity" evidence="1">
    <location>
        <begin position="35"/>
        <end position="47"/>
    </location>
</feature>
<dbReference type="InterPro" id="IPR047205">
    <property type="entry name" value="RMP1"/>
</dbReference>
<sequence length="405" mass="45218">MEKRPLSSLGAMSTISLVPICVHSDRQMPPRRHVSQPSISCSSRSSLDSSNYPSIDAVLKQLKTCSRRLQTALACHRNELQVLERLYYKGKNQHRTALFWQRVAEIRRYGDRVECMAMQEVVESLRLSFWGDASVRTSKILKGSWTHYPDAKPMTFVLERCANAFSKHISEYKRHEASAEVDLALRTFSLAIQNGAFAQLILTLIAITSRMDMLLTEVRATLDITWSACYGALQTLHASSDSPSMSCRDDYISPILYGQPSQVRLVKPLTEREFEDISSPNSTFVEPIKQVPSAEGIIDEDLGSSLDRPKIAEGMTRVSLLPTEESSTFGANVSSQSEAALVFEPTKIISSLPAAVKIPESLPVSRESTVTITKRRKTEGDSTGPKQPLKKKKKKKDEIDDIFGF</sequence>
<reference evidence="2 3" key="1">
    <citation type="submission" date="2016-03" db="EMBL/GenBank/DDBJ databases">
        <title>Whole genome sequencing of Grifola frondosa 9006-11.</title>
        <authorList>
            <person name="Min B."/>
            <person name="Park H."/>
            <person name="Kim J.-G."/>
            <person name="Cho H."/>
            <person name="Oh Y.-L."/>
            <person name="Kong W.-S."/>
            <person name="Choi I.-G."/>
        </authorList>
    </citation>
    <scope>NUCLEOTIDE SEQUENCE [LARGE SCALE GENOMIC DNA]</scope>
    <source>
        <strain evidence="2 3">9006-11</strain>
    </source>
</reference>
<proteinExistence type="predicted"/>
<dbReference type="GO" id="GO:0000466">
    <property type="term" value="P:maturation of 5.8S rRNA from tricistronic rRNA transcript (SSU-rRNA, 5.8S rRNA, LSU-rRNA)"/>
    <property type="evidence" value="ECO:0007669"/>
    <property type="project" value="TreeGrafter"/>
</dbReference>